<dbReference type="AlphaFoldDB" id="A0A9E7RUL0"/>
<name>A0A9E7RUL0_METWO</name>
<organism evidence="4">
    <name type="scientific">Methanothermobacter wolfeii</name>
    <name type="common">Methanobacterium wolfei</name>
    <dbReference type="NCBI Taxonomy" id="145261"/>
    <lineage>
        <taxon>Archaea</taxon>
        <taxon>Methanobacteriati</taxon>
        <taxon>Methanobacteriota</taxon>
        <taxon>Methanomada group</taxon>
        <taxon>Methanobacteria</taxon>
        <taxon>Methanobacteriales</taxon>
        <taxon>Methanobacteriaceae</taxon>
        <taxon>Methanothermobacter</taxon>
    </lineage>
</organism>
<proteinExistence type="predicted"/>
<feature type="domain" description="HVO-A0261-like N-terminal" evidence="2">
    <location>
        <begin position="10"/>
        <end position="86"/>
    </location>
</feature>
<evidence type="ECO:0000313" key="4">
    <source>
        <dbReference type="EMBL" id="UXH32086.1"/>
    </source>
</evidence>
<dbReference type="InterPro" id="IPR036388">
    <property type="entry name" value="WH-like_DNA-bd_sf"/>
</dbReference>
<dbReference type="Pfam" id="PF08350">
    <property type="entry name" value="FilR1_middle"/>
    <property type="match status" value="1"/>
</dbReference>
<evidence type="ECO:0000259" key="2">
    <source>
        <dbReference type="Pfam" id="PF25213"/>
    </source>
</evidence>
<dbReference type="Proteomes" id="UP001065373">
    <property type="component" value="Chromosome"/>
</dbReference>
<dbReference type="SUPFAM" id="SSF46785">
    <property type="entry name" value="Winged helix' DNA-binding domain"/>
    <property type="match status" value="1"/>
</dbReference>
<dbReference type="EMBL" id="JAXUHJ010000009">
    <property type="protein sequence ID" value="MEJ8543033.1"/>
    <property type="molecule type" value="Genomic_DNA"/>
</dbReference>
<dbReference type="InterPro" id="IPR013561">
    <property type="entry name" value="FilR1_middle_dom"/>
</dbReference>
<dbReference type="InterPro" id="IPR057527">
    <property type="entry name" value="HVO_A0261-like_N"/>
</dbReference>
<accession>A0A9E7RUL0</accession>
<protein>
    <submittedName>
        <fullName evidence="4">Winged helix-turn-helix domain-containing protein</fullName>
    </submittedName>
</protein>
<reference evidence="3 5" key="2">
    <citation type="submission" date="2023-12" db="EMBL/GenBank/DDBJ databases">
        <title>Phenotypic and Genomic Characterization of Methanothermobacter wolfeii Strain BSEL, a CO2-Capturing Archaeon with Minimal Nutrient Requirements.</title>
        <authorList>
            <person name="Ale Enriquez F."/>
            <person name="Ahring B.K."/>
        </authorList>
    </citation>
    <scope>NUCLEOTIDE SEQUENCE [LARGE SCALE GENOMIC DNA]</scope>
    <source>
        <strain evidence="3 5">BSEL-1</strain>
    </source>
</reference>
<dbReference type="Gene3D" id="1.10.10.10">
    <property type="entry name" value="Winged helix-like DNA-binding domain superfamily/Winged helix DNA-binding domain"/>
    <property type="match status" value="1"/>
</dbReference>
<reference evidence="4" key="1">
    <citation type="submission" date="2022-09" db="EMBL/GenBank/DDBJ databases">
        <title>Characterization of three MwoI isoschizomers from sequenced genome and metagenomes.</title>
        <authorList>
            <person name="Fomenkov A."/>
            <person name="Xu S.Y."/>
            <person name="Roberts R.J."/>
        </authorList>
    </citation>
    <scope>NUCLEOTIDE SEQUENCE</scope>
    <source>
        <strain evidence="4">DSM 2970</strain>
    </source>
</reference>
<dbReference type="PIRSF" id="PIRSF006692">
    <property type="entry name" value="TF_HTH_AF0396_prd"/>
    <property type="match status" value="1"/>
</dbReference>
<dbReference type="CDD" id="cd00090">
    <property type="entry name" value="HTH_ARSR"/>
    <property type="match status" value="1"/>
</dbReference>
<sequence>MRDVQELLGEVGFLAGSRVRAKILLELLEGRKSSSELKESIRAPASTIAHSLWELESKNLVERASESCVLTSKGRLMGTVLLRFIGSFDSIRVHRDFWNDHSIKSIPDDLFMNINVFRRAKVIEATLEDLHRPHASYHEMLDSTGHLKALLAVCFPRHIRAIKELLAREASVEVILTPEAYREFIRDFGLSEVKNNIERGSLSLRIINGKQELSYMLSDNFFSMGLFNETVAYDPSRIMIGHEREILDWGKRLFNHHRGMSSRINVDDIMAGDLTMDEKEGLTAPDEVHEG</sequence>
<gene>
    <name evidence="4" type="ORF">N5910_01955</name>
    <name evidence="3" type="ORF">U2150_05965</name>
</gene>
<dbReference type="InterPro" id="IPR036390">
    <property type="entry name" value="WH_DNA-bd_sf"/>
</dbReference>
<evidence type="ECO:0000313" key="5">
    <source>
        <dbReference type="Proteomes" id="UP001369247"/>
    </source>
</evidence>
<dbReference type="Pfam" id="PF25213">
    <property type="entry name" value="HVO_A0261_N"/>
    <property type="match status" value="1"/>
</dbReference>
<evidence type="ECO:0000313" key="3">
    <source>
        <dbReference type="EMBL" id="MEJ8543033.1"/>
    </source>
</evidence>
<dbReference type="EMBL" id="CP104550">
    <property type="protein sequence ID" value="UXH32086.1"/>
    <property type="molecule type" value="Genomic_DNA"/>
</dbReference>
<dbReference type="InterPro" id="IPR016490">
    <property type="entry name" value="Tscrpt_reg_HTH_AF0396-typ3"/>
</dbReference>
<keyword evidence="5" id="KW-1185">Reference proteome</keyword>
<dbReference type="InterPro" id="IPR011991">
    <property type="entry name" value="ArsR-like_HTH"/>
</dbReference>
<evidence type="ECO:0000259" key="1">
    <source>
        <dbReference type="Pfam" id="PF08350"/>
    </source>
</evidence>
<dbReference type="GeneID" id="75105977"/>
<dbReference type="Proteomes" id="UP001369247">
    <property type="component" value="Unassembled WGS sequence"/>
</dbReference>
<dbReference type="RefSeq" id="WP_261599710.1">
    <property type="nucleotide sequence ID" value="NZ_CP104550.1"/>
</dbReference>
<feature type="domain" description="Methanogenesis regulatory protein FilR1 middle" evidence="1">
    <location>
        <begin position="131"/>
        <end position="258"/>
    </location>
</feature>